<protein>
    <submittedName>
        <fullName evidence="1">Uncharacterized protein</fullName>
    </submittedName>
</protein>
<gene>
    <name evidence="1" type="ORF">SAMN02910406_01991</name>
</gene>
<accession>A0A1I1KBC2</accession>
<proteinExistence type="predicted"/>
<dbReference type="EMBL" id="FOKQ01000015">
    <property type="protein sequence ID" value="SFC58177.1"/>
    <property type="molecule type" value="Genomic_DNA"/>
</dbReference>
<organism evidence="1 2">
    <name type="scientific">Ruminococcus albus</name>
    <dbReference type="NCBI Taxonomy" id="1264"/>
    <lineage>
        <taxon>Bacteria</taxon>
        <taxon>Bacillati</taxon>
        <taxon>Bacillota</taxon>
        <taxon>Clostridia</taxon>
        <taxon>Eubacteriales</taxon>
        <taxon>Oscillospiraceae</taxon>
        <taxon>Ruminococcus</taxon>
    </lineage>
</organism>
<name>A0A1I1KBC2_RUMAL</name>
<dbReference type="Proteomes" id="UP000182192">
    <property type="component" value="Unassembled WGS sequence"/>
</dbReference>
<dbReference type="OrthoDB" id="7065603at2"/>
<evidence type="ECO:0000313" key="2">
    <source>
        <dbReference type="Proteomes" id="UP000182192"/>
    </source>
</evidence>
<reference evidence="1 2" key="1">
    <citation type="submission" date="2016-10" db="EMBL/GenBank/DDBJ databases">
        <authorList>
            <person name="de Groot N.N."/>
        </authorList>
    </citation>
    <scope>NUCLEOTIDE SEQUENCE [LARGE SCALE GENOMIC DNA]</scope>
    <source>
        <strain evidence="1 2">AR67</strain>
    </source>
</reference>
<dbReference type="AlphaFoldDB" id="A0A1I1KBC2"/>
<evidence type="ECO:0000313" key="1">
    <source>
        <dbReference type="EMBL" id="SFC58177.1"/>
    </source>
</evidence>
<dbReference type="RefSeq" id="WP_074961426.1">
    <property type="nucleotide sequence ID" value="NZ_FOKQ01000015.1"/>
</dbReference>
<sequence length="134" mass="15361">MENIVDVDVPGLGILSGRDCIHIDIVIQDNSENLEFKGEINGSLAEKINEERWIAFTLTFHRVFAFSSCDLDTYLNMDTPVNAINSDLNILENSKWLENLPIRADYDRSALKHYLLFTYDNVYNIIADSFDINL</sequence>